<evidence type="ECO:0000256" key="1">
    <source>
        <dbReference type="SAM" id="SignalP"/>
    </source>
</evidence>
<name>A0A4Q8L865_9GAMM</name>
<evidence type="ECO:0000313" key="2">
    <source>
        <dbReference type="EMBL" id="TAA23816.1"/>
    </source>
</evidence>
<sequence>MGVAITALASAISVATATVGVGTVVATASESELSEMQCLEVARQYAVREMGYEIGAFELDYMGISAGRAVIWIWKPSKKAPPFVDGDGSRQVQINLKTGVIERVLYGQ</sequence>
<proteinExistence type="predicted"/>
<reference evidence="2 3" key="1">
    <citation type="submission" date="2019-02" db="EMBL/GenBank/DDBJ databases">
        <title>WGS of Pseudoxanthomonas species novum from clinical isolates.</title>
        <authorList>
            <person name="Bernier A.-M."/>
            <person name="Bernard K."/>
            <person name="Vachon A."/>
        </authorList>
    </citation>
    <scope>NUCLEOTIDE SEQUENCE [LARGE SCALE GENOMIC DNA]</scope>
    <source>
        <strain evidence="2 3">NML171200</strain>
    </source>
</reference>
<organism evidence="2 3">
    <name type="scientific">Pseudoxanthomonas winnipegensis</name>
    <dbReference type="NCBI Taxonomy" id="2480810"/>
    <lineage>
        <taxon>Bacteria</taxon>
        <taxon>Pseudomonadati</taxon>
        <taxon>Pseudomonadota</taxon>
        <taxon>Gammaproteobacteria</taxon>
        <taxon>Lysobacterales</taxon>
        <taxon>Lysobacteraceae</taxon>
        <taxon>Pseudoxanthomonas</taxon>
    </lineage>
</organism>
<keyword evidence="1" id="KW-0732">Signal</keyword>
<gene>
    <name evidence="2" type="ORF">EA660_14455</name>
</gene>
<evidence type="ECO:0008006" key="4">
    <source>
        <dbReference type="Google" id="ProtNLM"/>
    </source>
</evidence>
<evidence type="ECO:0000313" key="3">
    <source>
        <dbReference type="Proteomes" id="UP000292627"/>
    </source>
</evidence>
<comment type="caution">
    <text evidence="2">The sequence shown here is derived from an EMBL/GenBank/DDBJ whole genome shotgun (WGS) entry which is preliminary data.</text>
</comment>
<accession>A0A4Q8L865</accession>
<dbReference type="Proteomes" id="UP000292627">
    <property type="component" value="Unassembled WGS sequence"/>
</dbReference>
<feature type="chain" id="PRO_5020617979" description="PepSY domain-containing protein" evidence="1">
    <location>
        <begin position="18"/>
        <end position="108"/>
    </location>
</feature>
<protein>
    <recommendedName>
        <fullName evidence="4">PepSY domain-containing protein</fullName>
    </recommendedName>
</protein>
<dbReference type="RefSeq" id="WP_130552139.1">
    <property type="nucleotide sequence ID" value="NZ_SHMC01000005.1"/>
</dbReference>
<feature type="signal peptide" evidence="1">
    <location>
        <begin position="1"/>
        <end position="17"/>
    </location>
</feature>
<dbReference type="EMBL" id="SHMC01000005">
    <property type="protein sequence ID" value="TAA23816.1"/>
    <property type="molecule type" value="Genomic_DNA"/>
</dbReference>
<dbReference type="AlphaFoldDB" id="A0A4Q8L865"/>